<dbReference type="EMBL" id="CP108195">
    <property type="protein sequence ID" value="WTS09969.1"/>
    <property type="molecule type" value="Genomic_DNA"/>
</dbReference>
<sequence length="109" mass="11529">MVLEWLNAESSQTDGQGRPLLYGKAAAVAVAGNEDGAHEVSADIFQALNDVGVSIAPGTVMYWVGQTQQGTDCQDFDERPEAVADTTRTLAVDTVHLAKLLKEQPCPAG</sequence>
<evidence type="ECO:0008006" key="2">
    <source>
        <dbReference type="Google" id="ProtNLM"/>
    </source>
</evidence>
<evidence type="ECO:0000313" key="1">
    <source>
        <dbReference type="EMBL" id="WTS09969.1"/>
    </source>
</evidence>
<gene>
    <name evidence="1" type="ORF">OHU69_01900</name>
</gene>
<organism evidence="1">
    <name type="scientific">Streptomyces sp. NBC_00119</name>
    <dbReference type="NCBI Taxonomy" id="2975659"/>
    <lineage>
        <taxon>Bacteria</taxon>
        <taxon>Bacillati</taxon>
        <taxon>Actinomycetota</taxon>
        <taxon>Actinomycetes</taxon>
        <taxon>Kitasatosporales</taxon>
        <taxon>Streptomycetaceae</taxon>
        <taxon>Streptomyces</taxon>
    </lineage>
</organism>
<name>A0AAU1TWE6_9ACTN</name>
<proteinExistence type="predicted"/>
<accession>A0AAU1TWE6</accession>
<dbReference type="AlphaFoldDB" id="A0AAU1TWE6"/>
<reference evidence="1" key="1">
    <citation type="submission" date="2022-10" db="EMBL/GenBank/DDBJ databases">
        <title>The complete genomes of actinobacterial strains from the NBC collection.</title>
        <authorList>
            <person name="Joergensen T.S."/>
            <person name="Alvarez Arevalo M."/>
            <person name="Sterndorff E.B."/>
            <person name="Faurdal D."/>
            <person name="Vuksanovic O."/>
            <person name="Mourched A.-S."/>
            <person name="Charusanti P."/>
            <person name="Shaw S."/>
            <person name="Blin K."/>
            <person name="Weber T."/>
        </authorList>
    </citation>
    <scope>NUCLEOTIDE SEQUENCE</scope>
    <source>
        <strain evidence="1">NBC_00119</strain>
    </source>
</reference>
<protein>
    <recommendedName>
        <fullName evidence="2">Flavodoxin</fullName>
    </recommendedName>
</protein>